<evidence type="ECO:0000256" key="13">
    <source>
        <dbReference type="SAM" id="MobiDB-lite"/>
    </source>
</evidence>
<keyword evidence="8 12" id="KW-0648">Protein biosynthesis</keyword>
<evidence type="ECO:0000256" key="9">
    <source>
        <dbReference type="ARBA" id="ARBA00023146"/>
    </source>
</evidence>
<dbReference type="GO" id="GO:0005737">
    <property type="term" value="C:cytoplasm"/>
    <property type="evidence" value="ECO:0007669"/>
    <property type="project" value="UniProtKB-SubCell"/>
</dbReference>
<dbReference type="PANTHER" id="PTHR11956">
    <property type="entry name" value="ARGINYL-TRNA SYNTHETASE"/>
    <property type="match status" value="1"/>
</dbReference>
<keyword evidence="7 12" id="KW-0067">ATP-binding</keyword>
<evidence type="ECO:0000313" key="15">
    <source>
        <dbReference type="EMBL" id="EEF61634.1"/>
    </source>
</evidence>
<dbReference type="Gene3D" id="3.40.50.620">
    <property type="entry name" value="HUPs"/>
    <property type="match status" value="1"/>
</dbReference>
<evidence type="ECO:0000256" key="10">
    <source>
        <dbReference type="ARBA" id="ARBA00049339"/>
    </source>
</evidence>
<dbReference type="InterPro" id="IPR014729">
    <property type="entry name" value="Rossmann-like_a/b/a_fold"/>
</dbReference>
<feature type="region of interest" description="Disordered" evidence="13">
    <location>
        <begin position="1"/>
        <end position="20"/>
    </location>
</feature>
<evidence type="ECO:0000256" key="2">
    <source>
        <dbReference type="ARBA" id="ARBA00005594"/>
    </source>
</evidence>
<feature type="domain" description="DALR anticodon binding" evidence="14">
    <location>
        <begin position="185"/>
        <end position="302"/>
    </location>
</feature>
<name>B9XEC0_PEDPL</name>
<accession>B9XEC0</accession>
<evidence type="ECO:0000256" key="1">
    <source>
        <dbReference type="ARBA" id="ARBA00004496"/>
    </source>
</evidence>
<dbReference type="AlphaFoldDB" id="B9XEC0"/>
<dbReference type="NCBIfam" id="TIGR00456">
    <property type="entry name" value="argS"/>
    <property type="match status" value="1"/>
</dbReference>
<evidence type="ECO:0000256" key="4">
    <source>
        <dbReference type="ARBA" id="ARBA00022490"/>
    </source>
</evidence>
<reference evidence="15 16" key="1">
    <citation type="journal article" date="2011" name="J. Bacteriol.">
        <title>Genome sequence of 'Pedosphaera parvula' Ellin514, an aerobic Verrucomicrobial isolate from pasture soil.</title>
        <authorList>
            <person name="Kant R."/>
            <person name="van Passel M.W."/>
            <person name="Sangwan P."/>
            <person name="Palva A."/>
            <person name="Lucas S."/>
            <person name="Copeland A."/>
            <person name="Lapidus A."/>
            <person name="Glavina Del Rio T."/>
            <person name="Dalin E."/>
            <person name="Tice H."/>
            <person name="Bruce D."/>
            <person name="Goodwin L."/>
            <person name="Pitluck S."/>
            <person name="Chertkov O."/>
            <person name="Larimer F.W."/>
            <person name="Land M.L."/>
            <person name="Hauser L."/>
            <person name="Brettin T.S."/>
            <person name="Detter J.C."/>
            <person name="Han S."/>
            <person name="de Vos W.M."/>
            <person name="Janssen P.H."/>
            <person name="Smidt H."/>
        </authorList>
    </citation>
    <scope>NUCLEOTIDE SEQUENCE [LARGE SCALE GENOMIC DNA]</scope>
    <source>
        <strain evidence="15 16">Ellin514</strain>
    </source>
</reference>
<dbReference type="GO" id="GO:0005524">
    <property type="term" value="F:ATP binding"/>
    <property type="evidence" value="ECO:0007669"/>
    <property type="project" value="UniProtKB-KW"/>
</dbReference>
<dbReference type="SUPFAM" id="SSF47323">
    <property type="entry name" value="Anticodon-binding domain of a subclass of class I aminoacyl-tRNA synthetases"/>
    <property type="match status" value="1"/>
</dbReference>
<sequence>MAHCSQKQDPFLKQEDGEWKPNPALIQKSDGAANYATTDLATLAYRLETWNPAEIAYVTGGPQQLHFQQIFAIFRRWHPEAPVKLAHVWFGSILGEDGKPFKTRSGETVKLADLLDEAEERAYKVVSDKATERETTVPEEQKREIARVVGLGALKYADLLPNRQSDYVFSWDRMLALNGNTAPYLQYAYARIRSIFRRGGIENEASGWSGTISLTAPDEIILSKHLLNFSLVLEGVAEEYRPNYLCNYLYELSGHFARFYENCPVLKSEPAERASRLLLCDLTARVLKQGLEILGIEVLEQM</sequence>
<organism evidence="15 16">
    <name type="scientific">Pedosphaera parvula (strain Ellin514)</name>
    <dbReference type="NCBI Taxonomy" id="320771"/>
    <lineage>
        <taxon>Bacteria</taxon>
        <taxon>Pseudomonadati</taxon>
        <taxon>Verrucomicrobiota</taxon>
        <taxon>Pedosphaerae</taxon>
        <taxon>Pedosphaerales</taxon>
        <taxon>Pedosphaeraceae</taxon>
        <taxon>Pedosphaera</taxon>
    </lineage>
</organism>
<dbReference type="InterPro" id="IPR001278">
    <property type="entry name" value="Arg-tRNA-ligase"/>
</dbReference>
<dbReference type="EMBL" id="ABOX02000008">
    <property type="protein sequence ID" value="EEF61634.1"/>
    <property type="molecule type" value="Genomic_DNA"/>
</dbReference>
<dbReference type="InterPro" id="IPR035684">
    <property type="entry name" value="ArgRS_core"/>
</dbReference>
<evidence type="ECO:0000256" key="8">
    <source>
        <dbReference type="ARBA" id="ARBA00022917"/>
    </source>
</evidence>
<keyword evidence="5 12" id="KW-0436">Ligase</keyword>
<protein>
    <recommendedName>
        <fullName evidence="3 11">Arginine--tRNA ligase</fullName>
        <ecNumber evidence="3 11">6.1.1.19</ecNumber>
    </recommendedName>
</protein>
<dbReference type="Gene3D" id="1.10.730.10">
    <property type="entry name" value="Isoleucyl-tRNA Synthetase, Domain 1"/>
    <property type="match status" value="1"/>
</dbReference>
<dbReference type="InterPro" id="IPR009080">
    <property type="entry name" value="tRNAsynth_Ia_anticodon-bd"/>
</dbReference>
<dbReference type="GO" id="GO:0006420">
    <property type="term" value="P:arginyl-tRNA aminoacylation"/>
    <property type="evidence" value="ECO:0007669"/>
    <property type="project" value="UniProtKB-UniRule"/>
</dbReference>
<dbReference type="CDD" id="cd07956">
    <property type="entry name" value="Anticodon_Ia_Arg"/>
    <property type="match status" value="1"/>
</dbReference>
<dbReference type="Pfam" id="PF05746">
    <property type="entry name" value="DALR_1"/>
    <property type="match status" value="1"/>
</dbReference>
<evidence type="ECO:0000256" key="12">
    <source>
        <dbReference type="RuleBase" id="RU363038"/>
    </source>
</evidence>
<keyword evidence="9 12" id="KW-0030">Aminoacyl-tRNA synthetase</keyword>
<feature type="compositionally biased region" description="Basic and acidic residues" evidence="13">
    <location>
        <begin position="10"/>
        <end position="19"/>
    </location>
</feature>
<gene>
    <name evidence="15" type="ORF">Cflav_PD4674</name>
</gene>
<dbReference type="FunFam" id="1.10.730.10:FF:000008">
    <property type="entry name" value="Arginine--tRNA ligase"/>
    <property type="match status" value="1"/>
</dbReference>
<dbReference type="Proteomes" id="UP000003688">
    <property type="component" value="Unassembled WGS sequence"/>
</dbReference>
<comment type="subcellular location">
    <subcellularLocation>
        <location evidence="1">Cytoplasm</location>
    </subcellularLocation>
</comment>
<evidence type="ECO:0000256" key="5">
    <source>
        <dbReference type="ARBA" id="ARBA00022598"/>
    </source>
</evidence>
<evidence type="ECO:0000313" key="16">
    <source>
        <dbReference type="Proteomes" id="UP000003688"/>
    </source>
</evidence>
<evidence type="ECO:0000256" key="7">
    <source>
        <dbReference type="ARBA" id="ARBA00022840"/>
    </source>
</evidence>
<proteinExistence type="inferred from homology"/>
<evidence type="ECO:0000256" key="6">
    <source>
        <dbReference type="ARBA" id="ARBA00022741"/>
    </source>
</evidence>
<evidence type="ECO:0000256" key="3">
    <source>
        <dbReference type="ARBA" id="ARBA00012837"/>
    </source>
</evidence>
<dbReference type="STRING" id="320771.Cflav_PD4674"/>
<dbReference type="Pfam" id="PF00750">
    <property type="entry name" value="tRNA-synt_1d"/>
    <property type="match status" value="1"/>
</dbReference>
<dbReference type="SMART" id="SM00836">
    <property type="entry name" value="DALR_1"/>
    <property type="match status" value="1"/>
</dbReference>
<keyword evidence="4" id="KW-0963">Cytoplasm</keyword>
<keyword evidence="6 12" id="KW-0547">Nucleotide-binding</keyword>
<evidence type="ECO:0000256" key="11">
    <source>
        <dbReference type="NCBIfam" id="TIGR00456"/>
    </source>
</evidence>
<dbReference type="GO" id="GO:0004814">
    <property type="term" value="F:arginine-tRNA ligase activity"/>
    <property type="evidence" value="ECO:0007669"/>
    <property type="project" value="UniProtKB-UniRule"/>
</dbReference>
<comment type="caution">
    <text evidence="15">The sequence shown here is derived from an EMBL/GenBank/DDBJ whole genome shotgun (WGS) entry which is preliminary data.</text>
</comment>
<dbReference type="InterPro" id="IPR008909">
    <property type="entry name" value="DALR_anticod-bd"/>
</dbReference>
<dbReference type="RefSeq" id="WP_007414168.1">
    <property type="nucleotide sequence ID" value="NZ_ABOX02000008.1"/>
</dbReference>
<comment type="catalytic activity">
    <reaction evidence="10">
        <text>tRNA(Arg) + L-arginine + ATP = L-arginyl-tRNA(Arg) + AMP + diphosphate</text>
        <dbReference type="Rhea" id="RHEA:20301"/>
        <dbReference type="Rhea" id="RHEA-COMP:9658"/>
        <dbReference type="Rhea" id="RHEA-COMP:9673"/>
        <dbReference type="ChEBI" id="CHEBI:30616"/>
        <dbReference type="ChEBI" id="CHEBI:32682"/>
        <dbReference type="ChEBI" id="CHEBI:33019"/>
        <dbReference type="ChEBI" id="CHEBI:78442"/>
        <dbReference type="ChEBI" id="CHEBI:78513"/>
        <dbReference type="ChEBI" id="CHEBI:456215"/>
        <dbReference type="EC" id="6.1.1.19"/>
    </reaction>
</comment>
<comment type="similarity">
    <text evidence="2 12">Belongs to the class-I aminoacyl-tRNA synthetase family.</text>
</comment>
<dbReference type="SUPFAM" id="SSF52374">
    <property type="entry name" value="Nucleotidylyl transferase"/>
    <property type="match status" value="1"/>
</dbReference>
<dbReference type="EC" id="6.1.1.19" evidence="3 11"/>
<evidence type="ECO:0000259" key="14">
    <source>
        <dbReference type="SMART" id="SM00836"/>
    </source>
</evidence>
<dbReference type="PANTHER" id="PTHR11956:SF5">
    <property type="entry name" value="ARGININE--TRNA LIGASE, CYTOPLASMIC"/>
    <property type="match status" value="1"/>
</dbReference>
<keyword evidence="16" id="KW-1185">Reference proteome</keyword>